<evidence type="ECO:0000313" key="2">
    <source>
        <dbReference type="EMBL" id="MBB6473261.1"/>
    </source>
</evidence>
<dbReference type="Pfam" id="PF09250">
    <property type="entry name" value="Prim-Pol"/>
    <property type="match status" value="1"/>
</dbReference>
<dbReference type="RefSeq" id="WP_184980890.1">
    <property type="nucleotide sequence ID" value="NZ_BAAALO010000005.1"/>
</dbReference>
<dbReference type="EMBL" id="JACHIU010000001">
    <property type="protein sequence ID" value="MBB6473261.1"/>
    <property type="molecule type" value="Genomic_DNA"/>
</dbReference>
<organism evidence="2 3">
    <name type="scientific">Sphaerisporangium rubeum</name>
    <dbReference type="NCBI Taxonomy" id="321317"/>
    <lineage>
        <taxon>Bacteria</taxon>
        <taxon>Bacillati</taxon>
        <taxon>Actinomycetota</taxon>
        <taxon>Actinomycetes</taxon>
        <taxon>Streptosporangiales</taxon>
        <taxon>Streptosporangiaceae</taxon>
        <taxon>Sphaerisporangium</taxon>
    </lineage>
</organism>
<sequence length="300" mass="31707">MNTNPILRYALAAAARGWHVFPLAPGDKVPLKGQSWTRQATTDPDRIRHWWTRTPYNVGISCGPSRLVVVDLDVPKPGEAPPAEWDLPGIGDGADVLAVVCERAGQPFPTFETFQVRTRRGGVHLYYAAPDGPSLGNTQGDDGNGLGWKIDTRGNGGYVVGPGSFVNLPDGAGRYEVIHPAAPAPLPAWLAERLRPAPLPPQKPVAVPLAGDRRGSYLRAAVVAELERVTASPADGHNIALYRSAVALGQLVAGGALDEDQVTAWLADAAATVGQRPGEARRTIASGLRAGARRPRTVAA</sequence>
<dbReference type="Proteomes" id="UP000555564">
    <property type="component" value="Unassembled WGS sequence"/>
</dbReference>
<keyword evidence="3" id="KW-1185">Reference proteome</keyword>
<dbReference type="CDD" id="cd04859">
    <property type="entry name" value="Prim_Pol"/>
    <property type="match status" value="1"/>
</dbReference>
<comment type="caution">
    <text evidence="2">The sequence shown here is derived from an EMBL/GenBank/DDBJ whole genome shotgun (WGS) entry which is preliminary data.</text>
</comment>
<evidence type="ECO:0000313" key="3">
    <source>
        <dbReference type="Proteomes" id="UP000555564"/>
    </source>
</evidence>
<dbReference type="AlphaFoldDB" id="A0A7X0IDI5"/>
<dbReference type="InterPro" id="IPR015330">
    <property type="entry name" value="DNA_primase/pol_bifunc_N"/>
</dbReference>
<feature type="domain" description="DNA primase/polymerase bifunctional N-terminal" evidence="1">
    <location>
        <begin position="10"/>
        <end position="190"/>
    </location>
</feature>
<protein>
    <recommendedName>
        <fullName evidence="1">DNA primase/polymerase bifunctional N-terminal domain-containing protein</fullName>
    </recommendedName>
</protein>
<dbReference type="SMART" id="SM00943">
    <property type="entry name" value="Prim-Pol"/>
    <property type="match status" value="1"/>
</dbReference>
<gene>
    <name evidence="2" type="ORF">BJ992_002692</name>
</gene>
<name>A0A7X0IDI5_9ACTN</name>
<proteinExistence type="predicted"/>
<dbReference type="SUPFAM" id="SSF56747">
    <property type="entry name" value="Prim-pol domain"/>
    <property type="match status" value="1"/>
</dbReference>
<evidence type="ECO:0000259" key="1">
    <source>
        <dbReference type="SMART" id="SM00943"/>
    </source>
</evidence>
<accession>A0A7X0IDI5</accession>
<reference evidence="2 3" key="1">
    <citation type="submission" date="2020-08" db="EMBL/GenBank/DDBJ databases">
        <title>Sequencing the genomes of 1000 actinobacteria strains.</title>
        <authorList>
            <person name="Klenk H.-P."/>
        </authorList>
    </citation>
    <scope>NUCLEOTIDE SEQUENCE [LARGE SCALE GENOMIC DNA]</scope>
    <source>
        <strain evidence="2 3">DSM 44936</strain>
    </source>
</reference>